<evidence type="ECO:0000313" key="3">
    <source>
        <dbReference type="EMBL" id="GIL50689.1"/>
    </source>
</evidence>
<gene>
    <name evidence="3" type="ORF">Vafri_6805</name>
</gene>
<reference evidence="3" key="1">
    <citation type="journal article" date="2021" name="Proc. Natl. Acad. Sci. U.S.A.">
        <title>Three genomes in the algal genus Volvox reveal the fate of a haploid sex-determining region after a transition to homothallism.</title>
        <authorList>
            <person name="Yamamoto K."/>
            <person name="Hamaji T."/>
            <person name="Kawai-Toyooka H."/>
            <person name="Matsuzaki R."/>
            <person name="Takahashi F."/>
            <person name="Nishimura Y."/>
            <person name="Kawachi M."/>
            <person name="Noguchi H."/>
            <person name="Minakuchi Y."/>
            <person name="Umen J.G."/>
            <person name="Toyoda A."/>
            <person name="Nozaki H."/>
        </authorList>
    </citation>
    <scope>NUCLEOTIDE SEQUENCE</scope>
    <source>
        <strain evidence="3">NIES-3780</strain>
    </source>
</reference>
<organism evidence="3 4">
    <name type="scientific">Volvox africanus</name>
    <dbReference type="NCBI Taxonomy" id="51714"/>
    <lineage>
        <taxon>Eukaryota</taxon>
        <taxon>Viridiplantae</taxon>
        <taxon>Chlorophyta</taxon>
        <taxon>core chlorophytes</taxon>
        <taxon>Chlorophyceae</taxon>
        <taxon>CS clade</taxon>
        <taxon>Chlamydomonadales</taxon>
        <taxon>Volvocaceae</taxon>
        <taxon>Volvox</taxon>
    </lineage>
</organism>
<feature type="transmembrane region" description="Helical" evidence="2">
    <location>
        <begin position="44"/>
        <end position="65"/>
    </location>
</feature>
<accession>A0A8J4AZU1</accession>
<proteinExistence type="predicted"/>
<evidence type="ECO:0000256" key="2">
    <source>
        <dbReference type="SAM" id="Phobius"/>
    </source>
</evidence>
<evidence type="ECO:0000313" key="4">
    <source>
        <dbReference type="Proteomes" id="UP000747399"/>
    </source>
</evidence>
<dbReference type="EMBL" id="BNCO01000009">
    <property type="protein sequence ID" value="GIL50689.1"/>
    <property type="molecule type" value="Genomic_DNA"/>
</dbReference>
<dbReference type="AlphaFoldDB" id="A0A8J4AZU1"/>
<feature type="compositionally biased region" description="Low complexity" evidence="1">
    <location>
        <begin position="138"/>
        <end position="159"/>
    </location>
</feature>
<comment type="caution">
    <text evidence="3">The sequence shown here is derived from an EMBL/GenBank/DDBJ whole genome shotgun (WGS) entry which is preliminary data.</text>
</comment>
<protein>
    <submittedName>
        <fullName evidence="3">Uncharacterized protein</fullName>
    </submittedName>
</protein>
<keyword evidence="2" id="KW-0472">Membrane</keyword>
<evidence type="ECO:0000256" key="1">
    <source>
        <dbReference type="SAM" id="MobiDB-lite"/>
    </source>
</evidence>
<name>A0A8J4AZU1_9CHLO</name>
<dbReference type="Proteomes" id="UP000747399">
    <property type="component" value="Unassembled WGS sequence"/>
</dbReference>
<feature type="region of interest" description="Disordered" evidence="1">
    <location>
        <begin position="90"/>
        <end position="178"/>
    </location>
</feature>
<keyword evidence="2" id="KW-1133">Transmembrane helix</keyword>
<keyword evidence="2" id="KW-0812">Transmembrane</keyword>
<keyword evidence="4" id="KW-1185">Reference proteome</keyword>
<sequence>LNINNPFSIDIALQAVIVANEKFVLSAGALVNVPPLLVKMDSPFPLMVVPVILVAITLLTTVLLLRFRRKAPLRKSIEAQRLGEPEVQGTVYVSDGDGHTVRRSTRPRKPIASPGYAQSSPARTKEKAEGMPSPVKSAGPATPRATRTTRSATAAVVTPVKDEQLPSPKTRSKRTPRA</sequence>
<feature type="non-terminal residue" evidence="3">
    <location>
        <position position="1"/>
    </location>
</feature>